<proteinExistence type="predicted"/>
<protein>
    <submittedName>
        <fullName evidence="1">Uncharacterized protein</fullName>
    </submittedName>
</protein>
<dbReference type="Proteomes" id="UP000543642">
    <property type="component" value="Unassembled WGS sequence"/>
</dbReference>
<comment type="caution">
    <text evidence="1">The sequence shown here is derived from an EMBL/GenBank/DDBJ whole genome shotgun (WGS) entry which is preliminary data.</text>
</comment>
<reference evidence="1 2" key="1">
    <citation type="submission" date="2020-08" db="EMBL/GenBank/DDBJ databases">
        <title>Genomic Encyclopedia of Type Strains, Phase IV (KMG-IV): sequencing the most valuable type-strain genomes for metagenomic binning, comparative biology and taxonomic classification.</title>
        <authorList>
            <person name="Goeker M."/>
        </authorList>
    </citation>
    <scope>NUCLEOTIDE SEQUENCE [LARGE SCALE GENOMIC DNA]</scope>
    <source>
        <strain evidence="1 2">DSM 106146</strain>
    </source>
</reference>
<accession>A0A7W8HBK4</accession>
<evidence type="ECO:0000313" key="2">
    <source>
        <dbReference type="Proteomes" id="UP000543642"/>
    </source>
</evidence>
<dbReference type="AlphaFoldDB" id="A0A7W8HBK4"/>
<name>A0A7W8HBK4_9FIRM</name>
<dbReference type="EMBL" id="JACHFW010000010">
    <property type="protein sequence ID" value="MBB5265260.1"/>
    <property type="molecule type" value="Genomic_DNA"/>
</dbReference>
<evidence type="ECO:0000313" key="1">
    <source>
        <dbReference type="EMBL" id="MBB5265260.1"/>
    </source>
</evidence>
<gene>
    <name evidence="1" type="ORF">HNP82_002403</name>
</gene>
<keyword evidence="2" id="KW-1185">Reference proteome</keyword>
<organism evidence="1 2">
    <name type="scientific">Catenibacillus scindens</name>
    <dbReference type="NCBI Taxonomy" id="673271"/>
    <lineage>
        <taxon>Bacteria</taxon>
        <taxon>Bacillati</taxon>
        <taxon>Bacillota</taxon>
        <taxon>Clostridia</taxon>
        <taxon>Lachnospirales</taxon>
        <taxon>Lachnospiraceae</taxon>
        <taxon>Catenibacillus</taxon>
    </lineage>
</organism>
<sequence>MERLFMKKLLDWKNSPYRKPLILKGVRHLMRRILKLNQFPERLF</sequence>